<protein>
    <submittedName>
        <fullName evidence="2">Glycosyl transferase family 2</fullName>
    </submittedName>
</protein>
<dbReference type="Gene3D" id="3.90.550.10">
    <property type="entry name" value="Spore Coat Polysaccharide Biosynthesis Protein SpsA, Chain A"/>
    <property type="match status" value="1"/>
</dbReference>
<feature type="domain" description="Glycosyltransferase 2-like" evidence="1">
    <location>
        <begin position="7"/>
        <end position="132"/>
    </location>
</feature>
<dbReference type="Proteomes" id="UP000034081">
    <property type="component" value="Unassembled WGS sequence"/>
</dbReference>
<evidence type="ECO:0000313" key="3">
    <source>
        <dbReference type="Proteomes" id="UP000034081"/>
    </source>
</evidence>
<keyword evidence="2" id="KW-0808">Transferase</keyword>
<dbReference type="GO" id="GO:0016740">
    <property type="term" value="F:transferase activity"/>
    <property type="evidence" value="ECO:0007669"/>
    <property type="project" value="UniProtKB-KW"/>
</dbReference>
<evidence type="ECO:0000259" key="1">
    <source>
        <dbReference type="Pfam" id="PF00535"/>
    </source>
</evidence>
<accession>A0A0G0LE29</accession>
<dbReference type="EMBL" id="LBVL01000001">
    <property type="protein sequence ID" value="KKQ86180.1"/>
    <property type="molecule type" value="Genomic_DNA"/>
</dbReference>
<name>A0A0G0LE29_9BACT</name>
<dbReference type="InterPro" id="IPR029044">
    <property type="entry name" value="Nucleotide-diphossugar_trans"/>
</dbReference>
<gene>
    <name evidence="2" type="ORF">UT08_C0001G0046</name>
</gene>
<evidence type="ECO:0000313" key="2">
    <source>
        <dbReference type="EMBL" id="KKQ86180.1"/>
    </source>
</evidence>
<proteinExistence type="predicted"/>
<dbReference type="SUPFAM" id="SSF53448">
    <property type="entry name" value="Nucleotide-diphospho-sugar transferases"/>
    <property type="match status" value="1"/>
</dbReference>
<dbReference type="PANTHER" id="PTHR43685:SF2">
    <property type="entry name" value="GLYCOSYLTRANSFERASE 2-LIKE DOMAIN-CONTAINING PROTEIN"/>
    <property type="match status" value="1"/>
</dbReference>
<dbReference type="AlphaFoldDB" id="A0A0G0LE29"/>
<dbReference type="PANTHER" id="PTHR43685">
    <property type="entry name" value="GLYCOSYLTRANSFERASE"/>
    <property type="match status" value="1"/>
</dbReference>
<dbReference type="PATRIC" id="fig|1618570.3.peg.46"/>
<reference evidence="2 3" key="1">
    <citation type="journal article" date="2015" name="Nature">
        <title>rRNA introns, odd ribosomes, and small enigmatic genomes across a large radiation of phyla.</title>
        <authorList>
            <person name="Brown C.T."/>
            <person name="Hug L.A."/>
            <person name="Thomas B.C."/>
            <person name="Sharon I."/>
            <person name="Castelle C.J."/>
            <person name="Singh A."/>
            <person name="Wilkins M.J."/>
            <person name="Williams K.H."/>
            <person name="Banfield J.F."/>
        </authorList>
    </citation>
    <scope>NUCLEOTIDE SEQUENCE [LARGE SCALE GENOMIC DNA]</scope>
</reference>
<sequence length="258" mass="29611">MQYPKISVVIPSYNKAKYISGTLESIVRQKYPDIEVIIQDPGSTDASLEIIKKFTHIYPKIFKLYTEKDRGQLDAINKGLKKAGGELLTYINADDIYEEGALMYIAEAYISNPKALWFAGRGKVIDDRGSEIAKPITIYKNLLLLLNSYNLLLMVNYLMQPSVFLTRNAYIKFGEFTGTRRFVMEYEMWLRLGRKEMPVVIPQTLSSFRLPQGSISRTDFEGTLGEDYAIVLRFTRNLLILALHRLHSLGRRLIVKII</sequence>
<dbReference type="InterPro" id="IPR001173">
    <property type="entry name" value="Glyco_trans_2-like"/>
</dbReference>
<organism evidence="2 3">
    <name type="scientific">Candidatus Woesebacteria bacterium GW2011_GWB1_38_8</name>
    <dbReference type="NCBI Taxonomy" id="1618570"/>
    <lineage>
        <taxon>Bacteria</taxon>
        <taxon>Candidatus Woeseibacteriota</taxon>
    </lineage>
</organism>
<dbReference type="Pfam" id="PF00535">
    <property type="entry name" value="Glycos_transf_2"/>
    <property type="match status" value="1"/>
</dbReference>
<dbReference type="STRING" id="1618570.UT08_C0001G0046"/>
<dbReference type="InterPro" id="IPR050834">
    <property type="entry name" value="Glycosyltransf_2"/>
</dbReference>
<comment type="caution">
    <text evidence="2">The sequence shown here is derived from an EMBL/GenBank/DDBJ whole genome shotgun (WGS) entry which is preliminary data.</text>
</comment>